<reference evidence="4" key="1">
    <citation type="submission" date="2017-02" db="UniProtKB">
        <authorList>
            <consortium name="WormBaseParasite"/>
        </authorList>
    </citation>
    <scope>IDENTIFICATION</scope>
</reference>
<sequence>MGISRGRAPEEFCSLLVVRQDGQRWQRTGMNGLEREKSGFHDRRQQPTPKSEPTIEPLPVNGTFSLMGT</sequence>
<feature type="compositionally biased region" description="Basic and acidic residues" evidence="1">
    <location>
        <begin position="33"/>
        <end position="45"/>
    </location>
</feature>
<evidence type="ECO:0000256" key="1">
    <source>
        <dbReference type="SAM" id="MobiDB-lite"/>
    </source>
</evidence>
<reference evidence="2 3" key="2">
    <citation type="submission" date="2018-11" db="EMBL/GenBank/DDBJ databases">
        <authorList>
            <consortium name="Pathogen Informatics"/>
        </authorList>
    </citation>
    <scope>NUCLEOTIDE SEQUENCE [LARGE SCALE GENOMIC DNA]</scope>
</reference>
<dbReference type="WBParaSite" id="NBR_0000954501-mRNA-1">
    <property type="protein sequence ID" value="NBR_0000954501-mRNA-1"/>
    <property type="gene ID" value="NBR_0000954501"/>
</dbReference>
<keyword evidence="3" id="KW-1185">Reference proteome</keyword>
<dbReference type="AlphaFoldDB" id="A0A0N4Y1N7"/>
<dbReference type="Proteomes" id="UP000271162">
    <property type="component" value="Unassembled WGS sequence"/>
</dbReference>
<dbReference type="EMBL" id="UYSL01020157">
    <property type="protein sequence ID" value="VDL73135.1"/>
    <property type="molecule type" value="Genomic_DNA"/>
</dbReference>
<gene>
    <name evidence="2" type="ORF">NBR_LOCUS9546</name>
</gene>
<protein>
    <submittedName>
        <fullName evidence="2 4">Uncharacterized protein</fullName>
    </submittedName>
</protein>
<name>A0A0N4Y1N7_NIPBR</name>
<evidence type="ECO:0000313" key="2">
    <source>
        <dbReference type="EMBL" id="VDL73135.1"/>
    </source>
</evidence>
<proteinExistence type="predicted"/>
<organism evidence="4">
    <name type="scientific">Nippostrongylus brasiliensis</name>
    <name type="common">Rat hookworm</name>
    <dbReference type="NCBI Taxonomy" id="27835"/>
    <lineage>
        <taxon>Eukaryota</taxon>
        <taxon>Metazoa</taxon>
        <taxon>Ecdysozoa</taxon>
        <taxon>Nematoda</taxon>
        <taxon>Chromadorea</taxon>
        <taxon>Rhabditida</taxon>
        <taxon>Rhabditina</taxon>
        <taxon>Rhabditomorpha</taxon>
        <taxon>Strongyloidea</taxon>
        <taxon>Heligmosomidae</taxon>
        <taxon>Nippostrongylus</taxon>
    </lineage>
</organism>
<feature type="region of interest" description="Disordered" evidence="1">
    <location>
        <begin position="28"/>
        <end position="69"/>
    </location>
</feature>
<accession>A0A0N4Y1N7</accession>
<evidence type="ECO:0000313" key="4">
    <source>
        <dbReference type="WBParaSite" id="NBR_0000954501-mRNA-1"/>
    </source>
</evidence>
<evidence type="ECO:0000313" key="3">
    <source>
        <dbReference type="Proteomes" id="UP000271162"/>
    </source>
</evidence>